<organism evidence="2 3">
    <name type="scientific">Mycoplasmopsis fermentans (strain ATCC 19989 / NBRC 14854 / NCTC 10117 / PG18)</name>
    <name type="common">Mycoplasma fermentans</name>
    <dbReference type="NCBI Taxonomy" id="496833"/>
    <lineage>
        <taxon>Bacteria</taxon>
        <taxon>Bacillati</taxon>
        <taxon>Mycoplasmatota</taxon>
        <taxon>Mycoplasmoidales</taxon>
        <taxon>Metamycoplasmataceae</taxon>
        <taxon>Mycoplasmopsis</taxon>
    </lineage>
</organism>
<dbReference type="eggNOG" id="COG2865">
    <property type="taxonomic scope" value="Bacteria"/>
</dbReference>
<dbReference type="HOGENOM" id="CLU_024970_4_0_14"/>
<dbReference type="Proteomes" id="UP000006810">
    <property type="component" value="Chromosome"/>
</dbReference>
<dbReference type="InterPro" id="IPR038475">
    <property type="entry name" value="RecG_C_sf"/>
</dbReference>
<keyword evidence="3" id="KW-1185">Reference proteome</keyword>
<gene>
    <name evidence="2" type="ordered locus">MBIO_0477</name>
</gene>
<protein>
    <recommendedName>
        <fullName evidence="1">Schlafen AlbA-2 domain-containing protein</fullName>
    </recommendedName>
</protein>
<dbReference type="EMBL" id="AP009608">
    <property type="protein sequence ID" value="BAH69742.1"/>
    <property type="molecule type" value="Genomic_DNA"/>
</dbReference>
<dbReference type="InterPro" id="IPR007421">
    <property type="entry name" value="Schlafen_AlbA_2_dom"/>
</dbReference>
<dbReference type="Pfam" id="PF13749">
    <property type="entry name" value="HATPase_c_4"/>
    <property type="match status" value="1"/>
</dbReference>
<dbReference type="AlphaFoldDB" id="C4XF20"/>
<dbReference type="Pfam" id="PF13412">
    <property type="entry name" value="HTH_24"/>
    <property type="match status" value="1"/>
</dbReference>
<name>C4XF20_MYCFP</name>
<reference evidence="2 3" key="1">
    <citation type="journal article" date="2009" name="Curr. Microbiol.">
        <title>Molecular cloning and expression of a novel cholinephosphotransferase involved in glycoglycerophospholipid biosynthesis of Mycoplasma fermentans.</title>
        <authorList>
            <person name="Ishida N."/>
            <person name="Irikura D."/>
            <person name="Matsuda K."/>
            <person name="Sato S."/>
            <person name="Asano K."/>
        </authorList>
    </citation>
    <scope>NUCLEOTIDE SEQUENCE [LARGE SCALE GENOMIC DNA]</scope>
    <source>
        <strain evidence="3">ATCC 19989 / NBRC 14854 / NCTC 10117 / PG18</strain>
    </source>
</reference>
<proteinExistence type="predicted"/>
<dbReference type="InterPro" id="IPR036388">
    <property type="entry name" value="WH-like_DNA-bd_sf"/>
</dbReference>
<accession>C4XF20</accession>
<dbReference type="PATRIC" id="fig|496833.3.peg.905"/>
<dbReference type="InterPro" id="IPR036390">
    <property type="entry name" value="WH_DNA-bd_sf"/>
</dbReference>
<evidence type="ECO:0000259" key="1">
    <source>
        <dbReference type="Pfam" id="PF04326"/>
    </source>
</evidence>
<evidence type="ECO:0000313" key="2">
    <source>
        <dbReference type="EMBL" id="BAH69742.1"/>
    </source>
</evidence>
<dbReference type="SUPFAM" id="SSF46785">
    <property type="entry name" value="Winged helix' DNA-binding domain"/>
    <property type="match status" value="1"/>
</dbReference>
<dbReference type="PANTHER" id="PTHR30595:SF6">
    <property type="entry name" value="SCHLAFEN ALBA-2 DOMAIN-CONTAINING PROTEIN"/>
    <property type="match status" value="1"/>
</dbReference>
<dbReference type="InterPro" id="IPR038461">
    <property type="entry name" value="Schlafen_AlbA_2_dom_sf"/>
</dbReference>
<evidence type="ECO:0000313" key="3">
    <source>
        <dbReference type="Proteomes" id="UP000006810"/>
    </source>
</evidence>
<feature type="domain" description="Schlafen AlbA-2" evidence="1">
    <location>
        <begin position="4"/>
        <end position="95"/>
    </location>
</feature>
<dbReference type="Gene3D" id="3.30.565.60">
    <property type="match status" value="1"/>
</dbReference>
<dbReference type="Gene3D" id="3.30.950.30">
    <property type="entry name" value="Schlafen, AAA domain"/>
    <property type="match status" value="1"/>
</dbReference>
<dbReference type="KEGG" id="mfp:MBIO_0477"/>
<dbReference type="Pfam" id="PF04326">
    <property type="entry name" value="SLFN_AlbA_2"/>
    <property type="match status" value="1"/>
</dbReference>
<dbReference type="PANTHER" id="PTHR30595">
    <property type="entry name" value="GLPR-RELATED TRANSCRIPTIONAL REPRESSOR"/>
    <property type="match status" value="1"/>
</dbReference>
<sequence length="404" mass="47246">MISLTAMLNKRGTGTIYFSLKDDHTIVDLDICNKSMRDISQAISNNVKPEIMPRISIEFIDNQNVIKVEAEGEQKPYSAYDKYYIRIGEEDKKLNRDKLVDFVQKSVFKINICEIENKDQDLTFNSFLLYANIKNLTVNKDTFEKNFDLKTKNNKYNLMSYLLSNNNDISIKVNTFKDNDKSVLLKRNEYGNKCLFYAIESILNYVGSINDTYVDLSTATRSKQKLFDFECFREAWLNACIHNHWDEKYPPQVNIFKDYIQIESNGGISRNMTKEEFFKGVSRPVNEKLQKIFMQLDLVEQTGYGVPLIVKKYDEEAFEIDENTIWVKIPFNRKEFKRINKNENKKDLNDNQIKVIKTIEKESNITINQLSSALSLSEGYIKKIINQLKNKNLIERNCSRKNGN</sequence>
<dbReference type="Gene3D" id="1.10.10.10">
    <property type="entry name" value="Winged helix-like DNA-binding domain superfamily/Winged helix DNA-binding domain"/>
    <property type="match status" value="1"/>
</dbReference>